<dbReference type="CDD" id="cd00171">
    <property type="entry name" value="Sec7"/>
    <property type="match status" value="1"/>
</dbReference>
<dbReference type="PROSITE" id="PS50235">
    <property type="entry name" value="USP_3"/>
    <property type="match status" value="1"/>
</dbReference>
<evidence type="ECO:0000256" key="3">
    <source>
        <dbReference type="ARBA" id="ARBA00022658"/>
    </source>
</evidence>
<dbReference type="InterPro" id="IPR035999">
    <property type="entry name" value="Sec7_dom_sf"/>
</dbReference>
<dbReference type="GO" id="GO:0005829">
    <property type="term" value="C:cytosol"/>
    <property type="evidence" value="ECO:0007669"/>
    <property type="project" value="UniProtKB-SubCell"/>
</dbReference>
<dbReference type="Pfam" id="PF12783">
    <property type="entry name" value="Sec7-like_HUS"/>
    <property type="match status" value="1"/>
</dbReference>
<feature type="domain" description="SEC7" evidence="5">
    <location>
        <begin position="546"/>
        <end position="735"/>
    </location>
</feature>
<feature type="region of interest" description="Disordered" evidence="4">
    <location>
        <begin position="2185"/>
        <end position="2205"/>
    </location>
</feature>
<proteinExistence type="predicted"/>
<evidence type="ECO:0000313" key="7">
    <source>
        <dbReference type="EMBL" id="GAQ85003.1"/>
    </source>
</evidence>
<feature type="compositionally biased region" description="Polar residues" evidence="4">
    <location>
        <begin position="894"/>
        <end position="909"/>
    </location>
</feature>
<feature type="region of interest" description="Disordered" evidence="4">
    <location>
        <begin position="935"/>
        <end position="1081"/>
    </location>
</feature>
<dbReference type="GO" id="GO:0012505">
    <property type="term" value="C:endomembrane system"/>
    <property type="evidence" value="ECO:0007669"/>
    <property type="project" value="UniProtKB-ARBA"/>
</dbReference>
<sequence length="2565" mass="277135">MTGPQVATVGEGTRWTGAHMACLIMTEVDQVIAMMRQDAQWADVPRNLDEAVCGGPFLQEFKDLSRDIFAWKHWATVKPMDYLAPFLGLIRSKETSAPVTGVALLAVYKIVTFEMFHKESVDAAEAMHLIVDAVTGCEFRASDPASEEFVLLQIGQVLLACLRCGAGPLLRNADVINIINTCLHVAFAKGKLLQRMICQTMQDIVRAIFGRLHEFGPAEDGLPRVDATDLDTDVTSSGEATASAPAKSSARSDGNERTANRTDAGIPVRSLSKSSDGPAGASETADSSRLGAGPERVPASAEIGNGPQELSQTSPYGLPCLVEVLRLLCSLIVPDRKSSQHEDRTQFGLALLSAAIEVAGGSCERHPRILALVTDDLFRNLMQAGQSSNLLVLSLVSSIVRGLYWHFKRHLKLQMAAFFENVVLRAAQGGYHQQEAALEILQDFCRQPSFISEMYANADGDITCGNTFENLSNLLSKNAFPDKATLSALNLLSFEGLLAVVQCMADRADNASVSGSSSSEYNLAEVPHFWTLNCDNWEDPEVWVEFLRRQKYVKRRLMIGADHFNRDPIRGLEFLQNVHLLPEQLDPASVAFFLYLTPGLDKNVLGDYLSSSDSFNISILECFTKQFNFTGMALDGALRTYLEAFRLPGEAQKISRVLESFASHYYEQCPQVFAHEDVVSALSHSVLMLNSNLHTKKVTRKVTEEDFIRSNQKINVGKELPREMLTQLYRSIAENEIPVSSESLVAEPSMTHGRWLDLLRRSQATTPFLSCDPTEPLLDRDMFSVIWGPAIAAISAVFDHAEKADTLQQCVAGFLAAAKISAAHHMSDVLDNLVVDLCKFITPFGDERPATENTKARMAATAVSEIVDRHGDMIRSGRRRSIESILRLHKLGLPSTTNDPSQDGQNQPSDSREGLSILANAAAASVVGIEIVSASRNRGGSADTNRDQEQSPIDAQRGSARGSLKTSPPKARNAKALNPLTQAYIPPTRRASGSQDLPASKLSNLVESKTQPQLKPRIRTPSPTPTQGHIQSKPQTQTPSPNPIQTQFQPATPTQTQPTVKVPEPSKSALNADSPSWQPPSKLAASALKGLALGGAQNSLSKSLSIPSADARKKDTDWDVQLPDGFVEAAVSPVGISDSAFNLLGPEGEGEKGEAAVRSSTGATEREGADAAPTSDGAKNQSDSVDLGYDDLPENLDGLADDDMSNLDAVLNAVPGFNLISDDEDDDDHAEQSGGDHENGSDSRAAHFHGAHSANGGPNGRPSSKETGKGWLAVLESRKATQAETSGRETPIATEGKQMKRQEEPDMKAKEGRKPDEAERRPAETAGPTWRQETKAPEPLEWRKRQTAQSSHWRDDRRWTPPVDPRKPFGEANPLSAGSPAGGAPRGGFVSQLILQPPEKPKQPPEVRERLPAGMAPREPSSRTPLLKAFSSQLASVPTPPPEAGPAGRLAQPNNAGASVPPGFSKPLPATERAPPAVAPSQPISSTREVVSDSEPRSSSPLAGAPLSKPGVPSRLVLSRVLVKRTVVQEGHNLGPPAESPVCQDAEVHVDKRSQLHLRAVAELGSGPNGQLQDLPSWLGRPVDLSDGPKGFFEAVPKVSDDVSRPVSGLSSSERRSAIAENPASAGAPEGDTWRTGGGERQAQQPWRVPFVESGGGETKLRAAVASPPPPPVVHPQEMLRRLLPPGAHPPLTSSTSDPEPFSQVALNPRPDSSPHFASLNPAENRGSWVPAPQWAPQVQSRPPSSIAQVPSAFGQHSQAMPDQELNYWSSTNHDLNPPQDSLPPGSSGWPGEVDAFRTDQHPAEHGNSANNLRSHPLQNHPSLAPPAAHYQSGFAPLPPTSVPNPQTPPLSALQNAPHIRKLQATVQEHFQRTGGLKSPGEVPSPNSQPAEFPPFGAAYKPESPVERSCSGGRDGSGGRWGDNTVPGYQQQAQYPSFNGEDFRGPEVGRNHNGGQEYMVNQAPLPELLGPAGSLLPRERPSPYSSHSEYDHVGPYAHHPFAHSELPREATQESMVLPPEYLHGRPSMSPELPTERSPQGGNAASRAPERKGAYNPLQQQVAPQEKAKPNEDSVSDADLQKLLDDCALLDASQPEAGEPVERGAWGISVEAPAPWRDVRTAEIGNLDRVREGERLNEAALAAHTAGRVGANGAVRTAAQMVAGRPDEEQFEADIKAAMDVSLEEYRSQGGASQRPAAQTKSWPSVRVSAAPKPAVGKGLANRSGEYNCFLNVIIQSLWHLVPFRRNVMLHPVPKRPPSDAPLYVRRQAVLHGLKGIFRALSADDGKPTAVDPSSLRTALHDAHKGSDLFQMEEMNDASEVLLSIFGCLHEALQAPVVASPPKHADGLLPTPSNSAALRNKATDVCRGSCFVHDLFGLDMVEFTHCGLCNKRTHDLHYQQYFHLVNCSALSDVAVQSPGRPFAPLLRRVLDGSTPLRPCDKDEGGCGEPLPTTHVLDKAPQLFTVVLVWGSAQASQSQVRSVVNAISTQIRVSEIFPDLKYRGQHALRCVVCYYGLHYFAFAFSAKAQQWLLLDDTHVKVVGPWEKVVEQCTNGRLQPSVLFYQSL</sequence>
<dbReference type="STRING" id="105231.A0A1Y1I3E1"/>
<keyword evidence="3" id="KW-0344">Guanine-nucleotide releasing factor</keyword>
<feature type="region of interest" description="Disordered" evidence="4">
    <location>
        <begin position="1142"/>
        <end position="1202"/>
    </location>
</feature>
<evidence type="ECO:0000259" key="5">
    <source>
        <dbReference type="PROSITE" id="PS50190"/>
    </source>
</evidence>
<dbReference type="GO" id="GO:0016020">
    <property type="term" value="C:membrane"/>
    <property type="evidence" value="ECO:0007669"/>
    <property type="project" value="UniProtKB-SubCell"/>
</dbReference>
<feature type="compositionally biased region" description="Basic and acidic residues" evidence="4">
    <location>
        <begin position="1352"/>
        <end position="1369"/>
    </location>
</feature>
<feature type="compositionally biased region" description="Polar residues" evidence="4">
    <location>
        <begin position="2189"/>
        <end position="2202"/>
    </location>
</feature>
<evidence type="ECO:0000256" key="2">
    <source>
        <dbReference type="ARBA" id="ARBA00004514"/>
    </source>
</evidence>
<feature type="region of interest" description="Disordered" evidence="4">
    <location>
        <begin position="1602"/>
        <end position="1853"/>
    </location>
</feature>
<dbReference type="InterPro" id="IPR038765">
    <property type="entry name" value="Papain-like_cys_pep_sf"/>
</dbReference>
<dbReference type="GO" id="GO:0005085">
    <property type="term" value="F:guanyl-nucleotide exchange factor activity"/>
    <property type="evidence" value="ECO:0000318"/>
    <property type="project" value="GO_Central"/>
</dbReference>
<feature type="domain" description="USP" evidence="6">
    <location>
        <begin position="2217"/>
        <end position="2565"/>
    </location>
</feature>
<comment type="subcellular location">
    <subcellularLocation>
        <location evidence="2">Cytoplasm</location>
        <location evidence="2">Cytosol</location>
    </subcellularLocation>
    <subcellularLocation>
        <location evidence="1">Membrane</location>
        <topology evidence="1">Peripheral membrane protein</topology>
        <orientation evidence="1">Cytoplasmic side</orientation>
    </subcellularLocation>
</comment>
<dbReference type="InterPro" id="IPR023394">
    <property type="entry name" value="Sec7_C_sf"/>
</dbReference>
<dbReference type="GO" id="GO:0016579">
    <property type="term" value="P:protein deubiquitination"/>
    <property type="evidence" value="ECO:0007669"/>
    <property type="project" value="InterPro"/>
</dbReference>
<organism evidence="7 8">
    <name type="scientific">Klebsormidium nitens</name>
    <name type="common">Green alga</name>
    <name type="synonym">Ulothrix nitens</name>
    <dbReference type="NCBI Taxonomy" id="105231"/>
    <lineage>
        <taxon>Eukaryota</taxon>
        <taxon>Viridiplantae</taxon>
        <taxon>Streptophyta</taxon>
        <taxon>Klebsormidiophyceae</taxon>
        <taxon>Klebsormidiales</taxon>
        <taxon>Klebsormidiaceae</taxon>
        <taxon>Klebsormidium</taxon>
    </lineage>
</organism>
<dbReference type="SUPFAM" id="SSF54001">
    <property type="entry name" value="Cysteine proteinases"/>
    <property type="match status" value="1"/>
</dbReference>
<dbReference type="PANTHER" id="PTHR10663">
    <property type="entry name" value="GUANYL-NUCLEOTIDE EXCHANGE FACTOR"/>
    <property type="match status" value="1"/>
</dbReference>
<feature type="compositionally biased region" description="Basic and acidic residues" evidence="4">
    <location>
        <begin position="1795"/>
        <end position="1805"/>
    </location>
</feature>
<dbReference type="Pfam" id="PF01369">
    <property type="entry name" value="Sec7"/>
    <property type="match status" value="1"/>
</dbReference>
<dbReference type="InterPro" id="IPR000904">
    <property type="entry name" value="Sec7_dom"/>
</dbReference>
<dbReference type="InterPro" id="IPR032691">
    <property type="entry name" value="Mon2/Sec7/BIG1-like_HUS"/>
</dbReference>
<feature type="compositionally biased region" description="Acidic residues" evidence="4">
    <location>
        <begin position="1188"/>
        <end position="1202"/>
    </location>
</feature>
<feature type="region of interest" description="Disordered" evidence="4">
    <location>
        <begin position="2020"/>
        <end position="2075"/>
    </location>
</feature>
<feature type="region of interest" description="Disordered" evidence="4">
    <location>
        <begin position="1969"/>
        <end position="2000"/>
    </location>
</feature>
<feature type="compositionally biased region" description="Basic and acidic residues" evidence="4">
    <location>
        <begin position="1332"/>
        <end position="1344"/>
    </location>
</feature>
<dbReference type="Gene3D" id="1.10.1000.11">
    <property type="entry name" value="Arf Nucleotide-binding Site Opener,domain 2"/>
    <property type="match status" value="1"/>
</dbReference>
<evidence type="ECO:0000256" key="4">
    <source>
        <dbReference type="SAM" id="MobiDB-lite"/>
    </source>
</evidence>
<feature type="compositionally biased region" description="Pro residues" evidence="4">
    <location>
        <begin position="1837"/>
        <end position="1849"/>
    </location>
</feature>
<accession>A0A1Y1I3E1</accession>
<dbReference type="PROSITE" id="PS50190">
    <property type="entry name" value="SEC7"/>
    <property type="match status" value="1"/>
</dbReference>
<keyword evidence="8" id="KW-1185">Reference proteome</keyword>
<dbReference type="InterPro" id="IPR028889">
    <property type="entry name" value="USP"/>
</dbReference>
<dbReference type="GO" id="GO:0016192">
    <property type="term" value="P:vesicle-mediated transport"/>
    <property type="evidence" value="ECO:0007669"/>
    <property type="project" value="UniProtKB-ARBA"/>
</dbReference>
<feature type="compositionally biased region" description="Polar residues" evidence="4">
    <location>
        <begin position="1808"/>
        <end position="1822"/>
    </location>
</feature>
<feature type="region of interest" description="Disordered" evidence="4">
    <location>
        <begin position="220"/>
        <end position="310"/>
    </location>
</feature>
<dbReference type="EMBL" id="DF237165">
    <property type="protein sequence ID" value="GAQ85003.1"/>
    <property type="molecule type" value="Genomic_DNA"/>
</dbReference>
<dbReference type="Gene3D" id="3.90.70.10">
    <property type="entry name" value="Cysteine proteinases"/>
    <property type="match status" value="1"/>
</dbReference>
<feature type="region of interest" description="Disordered" evidence="4">
    <location>
        <begin position="1218"/>
        <end position="1512"/>
    </location>
</feature>
<dbReference type="Pfam" id="PF00443">
    <property type="entry name" value="UCH"/>
    <property type="match status" value="1"/>
</dbReference>
<feature type="compositionally biased region" description="Low complexity" evidence="4">
    <location>
        <begin position="1043"/>
        <end position="1059"/>
    </location>
</feature>
<feature type="compositionally biased region" description="Basic and acidic residues" evidence="4">
    <location>
        <begin position="1230"/>
        <end position="1245"/>
    </location>
</feature>
<feature type="compositionally biased region" description="Basic and acidic residues" evidence="4">
    <location>
        <begin position="1297"/>
        <end position="1323"/>
    </location>
</feature>
<dbReference type="Proteomes" id="UP000054558">
    <property type="component" value="Unassembled WGS sequence"/>
</dbReference>
<feature type="compositionally biased region" description="Polar residues" evidence="4">
    <location>
        <begin position="991"/>
        <end position="1013"/>
    </location>
</feature>
<feature type="region of interest" description="Disordered" evidence="4">
    <location>
        <begin position="1900"/>
        <end position="1924"/>
    </location>
</feature>
<dbReference type="Gene3D" id="1.10.220.20">
    <property type="match status" value="1"/>
</dbReference>
<evidence type="ECO:0000259" key="6">
    <source>
        <dbReference type="PROSITE" id="PS50235"/>
    </source>
</evidence>
<dbReference type="SMART" id="SM00222">
    <property type="entry name" value="Sec7"/>
    <property type="match status" value="1"/>
</dbReference>
<evidence type="ECO:0000256" key="1">
    <source>
        <dbReference type="ARBA" id="ARBA00004287"/>
    </source>
</evidence>
<dbReference type="PANTHER" id="PTHR10663:SF388">
    <property type="entry name" value="GOLGI-SPECIFIC BREFELDIN A-RESISTANCE GUANINE NUCLEOTIDE EXCHANGE FACTOR 1"/>
    <property type="match status" value="1"/>
</dbReference>
<dbReference type="InterPro" id="IPR001394">
    <property type="entry name" value="Peptidase_C19_UCH"/>
</dbReference>
<feature type="compositionally biased region" description="Polar residues" evidence="4">
    <location>
        <begin position="1025"/>
        <end position="1039"/>
    </location>
</feature>
<feature type="compositionally biased region" description="Basic and acidic residues" evidence="4">
    <location>
        <begin position="1399"/>
        <end position="1411"/>
    </location>
</feature>
<protein>
    <submittedName>
        <fullName evidence="7">GDP-GTP exchange factor</fullName>
    </submittedName>
</protein>
<dbReference type="OMA" id="KYFIHEN"/>
<feature type="compositionally biased region" description="Polar residues" evidence="4">
    <location>
        <begin position="1737"/>
        <end position="1775"/>
    </location>
</feature>
<reference evidence="7 8" key="1">
    <citation type="journal article" date="2014" name="Nat. Commun.">
        <title>Klebsormidium flaccidum genome reveals primary factors for plant terrestrial adaptation.</title>
        <authorList>
            <person name="Hori K."/>
            <person name="Maruyama F."/>
            <person name="Fujisawa T."/>
            <person name="Togashi T."/>
            <person name="Yamamoto N."/>
            <person name="Seo M."/>
            <person name="Sato S."/>
            <person name="Yamada T."/>
            <person name="Mori H."/>
            <person name="Tajima N."/>
            <person name="Moriyama T."/>
            <person name="Ikeuchi M."/>
            <person name="Watanabe M."/>
            <person name="Wada H."/>
            <person name="Kobayashi K."/>
            <person name="Saito M."/>
            <person name="Masuda T."/>
            <person name="Sasaki-Sekimoto Y."/>
            <person name="Mashiguchi K."/>
            <person name="Awai K."/>
            <person name="Shimojima M."/>
            <person name="Masuda S."/>
            <person name="Iwai M."/>
            <person name="Nobusawa T."/>
            <person name="Narise T."/>
            <person name="Kondo S."/>
            <person name="Saito H."/>
            <person name="Sato R."/>
            <person name="Murakawa M."/>
            <person name="Ihara Y."/>
            <person name="Oshima-Yamada Y."/>
            <person name="Ohtaka K."/>
            <person name="Satoh M."/>
            <person name="Sonobe K."/>
            <person name="Ishii M."/>
            <person name="Ohtani R."/>
            <person name="Kanamori-Sato M."/>
            <person name="Honoki R."/>
            <person name="Miyazaki D."/>
            <person name="Mochizuki H."/>
            <person name="Umetsu J."/>
            <person name="Higashi K."/>
            <person name="Shibata D."/>
            <person name="Kamiya Y."/>
            <person name="Sato N."/>
            <person name="Nakamura Y."/>
            <person name="Tabata S."/>
            <person name="Ida S."/>
            <person name="Kurokawa K."/>
            <person name="Ohta H."/>
        </authorList>
    </citation>
    <scope>NUCLEOTIDE SEQUENCE [LARGE SCALE GENOMIC DNA]</scope>
    <source>
        <strain evidence="7 8">NIES-2285</strain>
    </source>
</reference>
<gene>
    <name evidence="7" type="ORF">KFL_002160130</name>
</gene>
<dbReference type="GO" id="GO:0004843">
    <property type="term" value="F:cysteine-type deubiquitinase activity"/>
    <property type="evidence" value="ECO:0007669"/>
    <property type="project" value="InterPro"/>
</dbReference>
<dbReference type="CDD" id="cd02257">
    <property type="entry name" value="Peptidase_C19"/>
    <property type="match status" value="1"/>
</dbReference>
<dbReference type="SUPFAM" id="SSF48425">
    <property type="entry name" value="Sec7 domain"/>
    <property type="match status" value="1"/>
</dbReference>
<evidence type="ECO:0000313" key="8">
    <source>
        <dbReference type="Proteomes" id="UP000054558"/>
    </source>
</evidence>
<dbReference type="GO" id="GO:0032012">
    <property type="term" value="P:regulation of ARF protein signal transduction"/>
    <property type="evidence" value="ECO:0007669"/>
    <property type="project" value="InterPro"/>
</dbReference>
<name>A0A1Y1I3E1_KLENI</name>
<feature type="region of interest" description="Disordered" evidence="4">
    <location>
        <begin position="892"/>
        <end position="912"/>
    </location>
</feature>
<dbReference type="OrthoDB" id="430364at2759"/>